<gene>
    <name evidence="3" type="ordered locus">SNE_B24380</name>
</gene>
<evidence type="ECO:0008006" key="5">
    <source>
        <dbReference type="Google" id="ProtNLM"/>
    </source>
</evidence>
<dbReference type="HOGENOM" id="CLU_012817_15_0_0"/>
<dbReference type="Proteomes" id="UP000000496">
    <property type="component" value="Plasmid pSn"/>
</dbReference>
<feature type="chain" id="PRO_5003374122" description="Outer membrane efflux protein" evidence="2">
    <location>
        <begin position="18"/>
        <end position="418"/>
    </location>
</feature>
<evidence type="ECO:0000256" key="1">
    <source>
        <dbReference type="ARBA" id="ARBA00007613"/>
    </source>
</evidence>
<keyword evidence="2" id="KW-0732">Signal</keyword>
<dbReference type="eggNOG" id="COG1538">
    <property type="taxonomic scope" value="Bacteria"/>
</dbReference>
<dbReference type="PANTHER" id="PTHR30203:SF24">
    <property type="entry name" value="BLR4935 PROTEIN"/>
    <property type="match status" value="1"/>
</dbReference>
<comment type="similarity">
    <text evidence="1">Belongs to the outer membrane factor (OMF) (TC 1.B.17) family.</text>
</comment>
<keyword evidence="4" id="KW-1185">Reference proteome</keyword>
<dbReference type="GO" id="GO:0015562">
    <property type="term" value="F:efflux transmembrane transporter activity"/>
    <property type="evidence" value="ECO:0007669"/>
    <property type="project" value="InterPro"/>
</dbReference>
<dbReference type="Pfam" id="PF02321">
    <property type="entry name" value="OEP"/>
    <property type="match status" value="1"/>
</dbReference>
<dbReference type="InterPro" id="IPR010131">
    <property type="entry name" value="MdtP/NodT-like"/>
</dbReference>
<accession>F8L2V1</accession>
<dbReference type="KEGG" id="sng:SNE_B24380"/>
<evidence type="ECO:0000313" key="3">
    <source>
        <dbReference type="EMBL" id="CCB87797.1"/>
    </source>
</evidence>
<dbReference type="OrthoDB" id="237666at2"/>
<proteinExistence type="inferred from homology"/>
<sequence>MKRIICLCLLNISILFAEEAEIFSPLRLESLIQDVLKRNPDLAATKERIKAAEFFQKRVQILEDPEFTVMRHDQPFGSTSNSPFTPKTRYTVTQEIPFPGKLSLKGKIEGQQVAFLKSENIATMQDLILESKRLFYQLYYYDTALEINEFNRSIISEFVQITFALYRAGEDSFSEAVKAQVELQWLDDEKLKLIATKDRLLSMINAILNRDAFETIGTPEALFTPQLSLNHTLLKWNSSQHNPEIKGIESRIGEQNFRKDLAKREYFPNFIIGSRFDHILGSNDTAWGVSVGINIPLWIPWKQRRDVQKAKALAKAYEDDLEGLRSTINGRIREILAKVDSLNERILLLESGILPKTLESLESGKADYQAGKGGFLTLLDTIRQYYQYQLDFELARVEREIFLAELERTIGINLGEIQ</sequence>
<dbReference type="PANTHER" id="PTHR30203">
    <property type="entry name" value="OUTER MEMBRANE CATION EFFLUX PROTEIN"/>
    <property type="match status" value="1"/>
</dbReference>
<name>F8L2V1_SIMNZ</name>
<dbReference type="EMBL" id="FR872581">
    <property type="protein sequence ID" value="CCB87797.1"/>
    <property type="molecule type" value="Genomic_DNA"/>
</dbReference>
<reference evidence="3 4" key="2">
    <citation type="journal article" date="2011" name="Mol. Biol. Evol.">
        <title>Unity in variety--the pan-genome of the Chlamydiae.</title>
        <authorList>
            <person name="Collingro A."/>
            <person name="Tischler P."/>
            <person name="Weinmaier T."/>
            <person name="Penz T."/>
            <person name="Heinz E."/>
            <person name="Brunham R.C."/>
            <person name="Read T.D."/>
            <person name="Bavoil P.M."/>
            <person name="Sachse K."/>
            <person name="Kahane S."/>
            <person name="Friedman M.G."/>
            <person name="Rattei T."/>
            <person name="Myers G.S."/>
            <person name="Horn M."/>
        </authorList>
    </citation>
    <scope>NUCLEOTIDE SEQUENCE [LARGE SCALE GENOMIC DNA]</scope>
    <source>
        <strain evidence="4">ATCC VR-1471 / Z</strain>
        <plasmid evidence="3 4">pSn</plasmid>
    </source>
</reference>
<organism evidence="3 4">
    <name type="scientific">Simkania negevensis (strain ATCC VR-1471 / DSM 27360 / Z)</name>
    <dbReference type="NCBI Taxonomy" id="331113"/>
    <lineage>
        <taxon>Bacteria</taxon>
        <taxon>Pseudomonadati</taxon>
        <taxon>Chlamydiota</taxon>
        <taxon>Chlamydiia</taxon>
        <taxon>Parachlamydiales</taxon>
        <taxon>Simkaniaceae</taxon>
        <taxon>Simkania</taxon>
    </lineage>
</organism>
<dbReference type="AlphaFoldDB" id="F8L2V1"/>
<keyword evidence="3" id="KW-0614">Plasmid</keyword>
<dbReference type="SUPFAM" id="SSF56954">
    <property type="entry name" value="Outer membrane efflux proteins (OEP)"/>
    <property type="match status" value="1"/>
</dbReference>
<protein>
    <recommendedName>
        <fullName evidence="5">Outer membrane efflux protein</fullName>
    </recommendedName>
</protein>
<evidence type="ECO:0000313" key="4">
    <source>
        <dbReference type="Proteomes" id="UP000000496"/>
    </source>
</evidence>
<reference key="1">
    <citation type="journal article" date="2011" name="Mol. Biol. Evol.">
        <title>Unity in variety -- the pan-genome of the Chlamydiae.</title>
        <authorList>
            <person name="Collingro A."/>
            <person name="Tischler P."/>
            <person name="Weinmaier T."/>
            <person name="Penz T."/>
            <person name="Heinz E."/>
            <person name="Brunham R.C."/>
            <person name="Read T.D."/>
            <person name="Bavoil P.M."/>
            <person name="Sachse K."/>
            <person name="Kahane S."/>
            <person name="Friedman M.G."/>
            <person name="Rattei T."/>
            <person name="Myers G.S.A."/>
            <person name="Horn M."/>
        </authorList>
    </citation>
    <scope>NUCLEOTIDE SEQUENCE</scope>
    <source>
        <strain>Z</strain>
    </source>
</reference>
<dbReference type="RefSeq" id="WP_013935031.1">
    <property type="nucleotide sequence ID" value="NC_015710.1"/>
</dbReference>
<feature type="signal peptide" evidence="2">
    <location>
        <begin position="1"/>
        <end position="17"/>
    </location>
</feature>
<dbReference type="Gene3D" id="1.20.1600.10">
    <property type="entry name" value="Outer membrane efflux proteins (OEP)"/>
    <property type="match status" value="1"/>
</dbReference>
<dbReference type="InterPro" id="IPR003423">
    <property type="entry name" value="OMP_efflux"/>
</dbReference>
<geneLocation type="plasmid" evidence="3 4">
    <name>pSn</name>
</geneLocation>
<evidence type="ECO:0000256" key="2">
    <source>
        <dbReference type="SAM" id="SignalP"/>
    </source>
</evidence>